<accession>A0A537IYQ7</accession>
<dbReference type="AlphaFoldDB" id="A0A537IYQ7"/>
<evidence type="ECO:0000256" key="6">
    <source>
        <dbReference type="ARBA" id="ARBA00035292"/>
    </source>
</evidence>
<evidence type="ECO:0000313" key="10">
    <source>
        <dbReference type="Proteomes" id="UP000318834"/>
    </source>
</evidence>
<dbReference type="GO" id="GO:0003735">
    <property type="term" value="F:structural constituent of ribosome"/>
    <property type="evidence" value="ECO:0007669"/>
    <property type="project" value="InterPro"/>
</dbReference>
<evidence type="ECO:0000256" key="1">
    <source>
        <dbReference type="ARBA" id="ARBA00010605"/>
    </source>
</evidence>
<evidence type="ECO:0000256" key="5">
    <source>
        <dbReference type="ARBA" id="ARBA00023274"/>
    </source>
</evidence>
<dbReference type="InterPro" id="IPR020069">
    <property type="entry name" value="Ribosomal_bL9_C"/>
</dbReference>
<dbReference type="GO" id="GO:0019843">
    <property type="term" value="F:rRNA binding"/>
    <property type="evidence" value="ECO:0007669"/>
    <property type="project" value="UniProtKB-UniRule"/>
</dbReference>
<dbReference type="Pfam" id="PF03948">
    <property type="entry name" value="Ribosomal_L9_C"/>
    <property type="match status" value="1"/>
</dbReference>
<dbReference type="InterPro" id="IPR036935">
    <property type="entry name" value="Ribosomal_bL9_N_sf"/>
</dbReference>
<sequence length="148" mass="16003">MKIILLKDVEGLGVTGTVKEVKEGYARNYLVPRGLAVEATERAVRTMQRQQQTAAQRSQRERDTVQQLSAALERAVVEMRAKGGEGGRLFGAITAADVASALASQGFQVDKRQIMLDEPIKAAGFYKVPVRVGQGIVAHVDLNVIAAE</sequence>
<dbReference type="SUPFAM" id="SSF55653">
    <property type="entry name" value="Ribosomal protein L9 C-domain"/>
    <property type="match status" value="1"/>
</dbReference>
<gene>
    <name evidence="7" type="primary">rplI</name>
    <name evidence="9" type="ORF">E6H05_03595</name>
</gene>
<evidence type="ECO:0000313" key="9">
    <source>
        <dbReference type="EMBL" id="TMI76448.1"/>
    </source>
</evidence>
<dbReference type="PROSITE" id="PS00651">
    <property type="entry name" value="RIBOSOMAL_L9"/>
    <property type="match status" value="1"/>
</dbReference>
<dbReference type="InterPro" id="IPR020070">
    <property type="entry name" value="Ribosomal_bL9_N"/>
</dbReference>
<name>A0A537IYQ7_9BACT</name>
<dbReference type="Gene3D" id="3.10.430.100">
    <property type="entry name" value="Ribosomal protein L9, C-terminal domain"/>
    <property type="match status" value="1"/>
</dbReference>
<dbReference type="Pfam" id="PF01281">
    <property type="entry name" value="Ribosomal_L9_N"/>
    <property type="match status" value="1"/>
</dbReference>
<evidence type="ECO:0000256" key="3">
    <source>
        <dbReference type="ARBA" id="ARBA00022884"/>
    </source>
</evidence>
<dbReference type="GO" id="GO:1990904">
    <property type="term" value="C:ribonucleoprotein complex"/>
    <property type="evidence" value="ECO:0007669"/>
    <property type="project" value="UniProtKB-KW"/>
</dbReference>
<dbReference type="SUPFAM" id="SSF55658">
    <property type="entry name" value="L9 N-domain-like"/>
    <property type="match status" value="1"/>
</dbReference>
<dbReference type="InterPro" id="IPR020594">
    <property type="entry name" value="Ribosomal_bL9_bac/chp"/>
</dbReference>
<dbReference type="HAMAP" id="MF_00503">
    <property type="entry name" value="Ribosomal_bL9"/>
    <property type="match status" value="1"/>
</dbReference>
<protein>
    <recommendedName>
        <fullName evidence="6 7">Large ribosomal subunit protein bL9</fullName>
    </recommendedName>
</protein>
<evidence type="ECO:0000256" key="7">
    <source>
        <dbReference type="HAMAP-Rule" id="MF_00503"/>
    </source>
</evidence>
<dbReference type="Gene3D" id="3.40.5.10">
    <property type="entry name" value="Ribosomal protein L9, N-terminal domain"/>
    <property type="match status" value="1"/>
</dbReference>
<dbReference type="GO" id="GO:0006412">
    <property type="term" value="P:translation"/>
    <property type="evidence" value="ECO:0007669"/>
    <property type="project" value="UniProtKB-UniRule"/>
</dbReference>
<keyword evidence="2 7" id="KW-0699">rRNA-binding</keyword>
<comment type="similarity">
    <text evidence="1 7">Belongs to the bacterial ribosomal protein bL9 family.</text>
</comment>
<organism evidence="9 10">
    <name type="scientific">Candidatus Segetimicrobium genomatis</name>
    <dbReference type="NCBI Taxonomy" id="2569760"/>
    <lineage>
        <taxon>Bacteria</taxon>
        <taxon>Bacillati</taxon>
        <taxon>Candidatus Sysuimicrobiota</taxon>
        <taxon>Candidatus Sysuimicrobiia</taxon>
        <taxon>Candidatus Sysuimicrobiales</taxon>
        <taxon>Candidatus Segetimicrobiaceae</taxon>
        <taxon>Candidatus Segetimicrobium</taxon>
    </lineage>
</organism>
<keyword evidence="5 7" id="KW-0687">Ribonucleoprotein</keyword>
<evidence type="ECO:0000259" key="8">
    <source>
        <dbReference type="PROSITE" id="PS00651"/>
    </source>
</evidence>
<keyword evidence="4 7" id="KW-0689">Ribosomal protein</keyword>
<reference evidence="9 10" key="1">
    <citation type="journal article" date="2019" name="Nat. Microbiol.">
        <title>Mediterranean grassland soil C-N compound turnover is dependent on rainfall and depth, and is mediated by genomically divergent microorganisms.</title>
        <authorList>
            <person name="Diamond S."/>
            <person name="Andeer P.F."/>
            <person name="Li Z."/>
            <person name="Crits-Christoph A."/>
            <person name="Burstein D."/>
            <person name="Anantharaman K."/>
            <person name="Lane K.R."/>
            <person name="Thomas B.C."/>
            <person name="Pan C."/>
            <person name="Northen T.R."/>
            <person name="Banfield J.F."/>
        </authorList>
    </citation>
    <scope>NUCLEOTIDE SEQUENCE [LARGE SCALE GENOMIC DNA]</scope>
    <source>
        <strain evidence="9">NP_8</strain>
    </source>
</reference>
<feature type="domain" description="Ribosomal protein L9" evidence="8">
    <location>
        <begin position="13"/>
        <end position="40"/>
    </location>
</feature>
<dbReference type="InterPro" id="IPR036791">
    <property type="entry name" value="Ribosomal_bL9_C_sf"/>
</dbReference>
<evidence type="ECO:0000256" key="4">
    <source>
        <dbReference type="ARBA" id="ARBA00022980"/>
    </source>
</evidence>
<dbReference type="Proteomes" id="UP000318834">
    <property type="component" value="Unassembled WGS sequence"/>
</dbReference>
<comment type="function">
    <text evidence="7">Binds to the 23S rRNA.</text>
</comment>
<dbReference type="NCBIfam" id="TIGR00158">
    <property type="entry name" value="L9"/>
    <property type="match status" value="1"/>
</dbReference>
<proteinExistence type="inferred from homology"/>
<dbReference type="PANTHER" id="PTHR21368">
    <property type="entry name" value="50S RIBOSOMAL PROTEIN L9"/>
    <property type="match status" value="1"/>
</dbReference>
<dbReference type="EMBL" id="VBAP01000022">
    <property type="protein sequence ID" value="TMI76448.1"/>
    <property type="molecule type" value="Genomic_DNA"/>
</dbReference>
<comment type="caution">
    <text evidence="9">The sequence shown here is derived from an EMBL/GenBank/DDBJ whole genome shotgun (WGS) entry which is preliminary data.</text>
</comment>
<dbReference type="InterPro" id="IPR000244">
    <property type="entry name" value="Ribosomal_bL9"/>
</dbReference>
<dbReference type="GO" id="GO:0005840">
    <property type="term" value="C:ribosome"/>
    <property type="evidence" value="ECO:0007669"/>
    <property type="project" value="UniProtKB-KW"/>
</dbReference>
<keyword evidence="3 7" id="KW-0694">RNA-binding</keyword>
<dbReference type="InterPro" id="IPR009027">
    <property type="entry name" value="Ribosomal_bL9/RNase_H1_N"/>
</dbReference>
<evidence type="ECO:0000256" key="2">
    <source>
        <dbReference type="ARBA" id="ARBA00022730"/>
    </source>
</evidence>